<protein>
    <submittedName>
        <fullName evidence="2">Uncharacterized protein</fullName>
    </submittedName>
</protein>
<feature type="region of interest" description="Disordered" evidence="1">
    <location>
        <begin position="40"/>
        <end position="76"/>
    </location>
</feature>
<keyword evidence="3" id="KW-1185">Reference proteome</keyword>
<name>A0AAV7KSD5_PLEWA</name>
<dbReference type="EMBL" id="JANPWB010000016">
    <property type="protein sequence ID" value="KAJ1082356.1"/>
    <property type="molecule type" value="Genomic_DNA"/>
</dbReference>
<evidence type="ECO:0000256" key="1">
    <source>
        <dbReference type="SAM" id="MobiDB-lite"/>
    </source>
</evidence>
<comment type="caution">
    <text evidence="2">The sequence shown here is derived from an EMBL/GenBank/DDBJ whole genome shotgun (WGS) entry which is preliminary data.</text>
</comment>
<dbReference type="Proteomes" id="UP001066276">
    <property type="component" value="Chromosome 12"/>
</dbReference>
<gene>
    <name evidence="2" type="ORF">NDU88_002524</name>
</gene>
<evidence type="ECO:0000313" key="2">
    <source>
        <dbReference type="EMBL" id="KAJ1082356.1"/>
    </source>
</evidence>
<reference evidence="2" key="1">
    <citation type="journal article" date="2022" name="bioRxiv">
        <title>Sequencing and chromosome-scale assembly of the giantPleurodeles waltlgenome.</title>
        <authorList>
            <person name="Brown T."/>
            <person name="Elewa A."/>
            <person name="Iarovenko S."/>
            <person name="Subramanian E."/>
            <person name="Araus A.J."/>
            <person name="Petzold A."/>
            <person name="Susuki M."/>
            <person name="Suzuki K.-i.T."/>
            <person name="Hayashi T."/>
            <person name="Toyoda A."/>
            <person name="Oliveira C."/>
            <person name="Osipova E."/>
            <person name="Leigh N.D."/>
            <person name="Simon A."/>
            <person name="Yun M.H."/>
        </authorList>
    </citation>
    <scope>NUCLEOTIDE SEQUENCE</scope>
    <source>
        <strain evidence="2">20211129_DDA</strain>
        <tissue evidence="2">Liver</tissue>
    </source>
</reference>
<accession>A0AAV7KSD5</accession>
<proteinExistence type="predicted"/>
<dbReference type="AlphaFoldDB" id="A0AAV7KSD5"/>
<sequence length="76" mass="8710">MDVPRREEACRGISVQKDRKQALLARLGFLDAAVAQEGPGCHQLREETEEAPSKTRSPLRSKQHPQKSQNRHYEEE</sequence>
<evidence type="ECO:0000313" key="3">
    <source>
        <dbReference type="Proteomes" id="UP001066276"/>
    </source>
</evidence>
<organism evidence="2 3">
    <name type="scientific">Pleurodeles waltl</name>
    <name type="common">Iberian ribbed newt</name>
    <dbReference type="NCBI Taxonomy" id="8319"/>
    <lineage>
        <taxon>Eukaryota</taxon>
        <taxon>Metazoa</taxon>
        <taxon>Chordata</taxon>
        <taxon>Craniata</taxon>
        <taxon>Vertebrata</taxon>
        <taxon>Euteleostomi</taxon>
        <taxon>Amphibia</taxon>
        <taxon>Batrachia</taxon>
        <taxon>Caudata</taxon>
        <taxon>Salamandroidea</taxon>
        <taxon>Salamandridae</taxon>
        <taxon>Pleurodelinae</taxon>
        <taxon>Pleurodeles</taxon>
    </lineage>
</organism>